<proteinExistence type="predicted"/>
<keyword evidence="2" id="KW-1185">Reference proteome</keyword>
<sequence length="44" mass="4946">MQIAYIPIEVGKFIHSKSNIFSEPNIGTGIDFFEFLCNSLYCSA</sequence>
<organism evidence="1 2">
    <name type="scientific">Acaryochloris thomasi RCC1774</name>
    <dbReference type="NCBI Taxonomy" id="1764569"/>
    <lineage>
        <taxon>Bacteria</taxon>
        <taxon>Bacillati</taxon>
        <taxon>Cyanobacteriota</taxon>
        <taxon>Cyanophyceae</taxon>
        <taxon>Acaryochloridales</taxon>
        <taxon>Acaryochloridaceae</taxon>
        <taxon>Acaryochloris</taxon>
        <taxon>Acaryochloris thomasi</taxon>
    </lineage>
</organism>
<dbReference type="AlphaFoldDB" id="A0A2W1JIW3"/>
<evidence type="ECO:0000313" key="2">
    <source>
        <dbReference type="Proteomes" id="UP000248857"/>
    </source>
</evidence>
<reference evidence="1 2" key="1">
    <citation type="journal article" date="2018" name="Sci. Rep.">
        <title>A novel species of the marine cyanobacterium Acaryochloris with a unique pigment content and lifestyle.</title>
        <authorList>
            <person name="Partensky F."/>
            <person name="Six C."/>
            <person name="Ratin M."/>
            <person name="Garczarek L."/>
            <person name="Vaulot D."/>
            <person name="Probert I."/>
            <person name="Calteau A."/>
            <person name="Gourvil P."/>
            <person name="Marie D."/>
            <person name="Grebert T."/>
            <person name="Bouchier C."/>
            <person name="Le Panse S."/>
            <person name="Gachenot M."/>
            <person name="Rodriguez F."/>
            <person name="Garrido J.L."/>
        </authorList>
    </citation>
    <scope>NUCLEOTIDE SEQUENCE [LARGE SCALE GENOMIC DNA]</scope>
    <source>
        <strain evidence="1 2">RCC1774</strain>
    </source>
</reference>
<comment type="caution">
    <text evidence="1">The sequence shown here is derived from an EMBL/GenBank/DDBJ whole genome shotgun (WGS) entry which is preliminary data.</text>
</comment>
<name>A0A2W1JIW3_9CYAN</name>
<accession>A0A2W1JIW3</accession>
<protein>
    <submittedName>
        <fullName evidence="1">Uncharacterized protein</fullName>
    </submittedName>
</protein>
<evidence type="ECO:0000313" key="1">
    <source>
        <dbReference type="EMBL" id="PZD70992.1"/>
    </source>
</evidence>
<dbReference type="EMBL" id="PQWO01000024">
    <property type="protein sequence ID" value="PZD70992.1"/>
    <property type="molecule type" value="Genomic_DNA"/>
</dbReference>
<dbReference type="Proteomes" id="UP000248857">
    <property type="component" value="Unassembled WGS sequence"/>
</dbReference>
<gene>
    <name evidence="1" type="ORF">C1752_08645</name>
</gene>